<gene>
    <name evidence="2" type="ORF">H9945_08750</name>
</gene>
<comment type="caution">
    <text evidence="2">The sequence shown here is derived from an EMBL/GenBank/DDBJ whole genome shotgun (WGS) entry which is preliminary data.</text>
</comment>
<evidence type="ECO:0000259" key="1">
    <source>
        <dbReference type="Pfam" id="PF05239"/>
    </source>
</evidence>
<dbReference type="AlphaFoldDB" id="A0A9D2S3I0"/>
<protein>
    <submittedName>
        <fullName evidence="2">YlmC/YmxH family sporulation protein</fullName>
    </submittedName>
</protein>
<dbReference type="PANTHER" id="PTHR40061:SF1">
    <property type="entry name" value="SPORULATION PROTEIN YLMC-RELATED"/>
    <property type="match status" value="1"/>
</dbReference>
<reference evidence="2" key="2">
    <citation type="submission" date="2021-04" db="EMBL/GenBank/DDBJ databases">
        <authorList>
            <person name="Gilroy R."/>
        </authorList>
    </citation>
    <scope>NUCLEOTIDE SEQUENCE</scope>
    <source>
        <strain evidence="2">ChiBcec8-13705</strain>
    </source>
</reference>
<feature type="domain" description="PRC-barrel" evidence="1">
    <location>
        <begin position="2"/>
        <end position="76"/>
    </location>
</feature>
<evidence type="ECO:0000313" key="2">
    <source>
        <dbReference type="EMBL" id="HJB42572.1"/>
    </source>
</evidence>
<evidence type="ECO:0000313" key="3">
    <source>
        <dbReference type="Proteomes" id="UP000886803"/>
    </source>
</evidence>
<dbReference type="NCBIfam" id="TIGR02888">
    <property type="entry name" value="spore_YlmC_YmxH"/>
    <property type="match status" value="1"/>
</dbReference>
<proteinExistence type="predicted"/>
<dbReference type="InterPro" id="IPR011033">
    <property type="entry name" value="PRC_barrel-like_sf"/>
</dbReference>
<dbReference type="InterPro" id="IPR027275">
    <property type="entry name" value="PRC-brl_dom"/>
</dbReference>
<accession>A0A9D2S3I0</accession>
<dbReference type="PANTHER" id="PTHR40061">
    <property type="entry name" value="SPORULATION PROTEIN YLMC-RELATED"/>
    <property type="match status" value="1"/>
</dbReference>
<dbReference type="SUPFAM" id="SSF50346">
    <property type="entry name" value="PRC-barrel domain"/>
    <property type="match status" value="1"/>
</dbReference>
<dbReference type="EMBL" id="DWYG01000149">
    <property type="protein sequence ID" value="HJB42572.1"/>
    <property type="molecule type" value="Genomic_DNA"/>
</dbReference>
<organism evidence="2 3">
    <name type="scientific">Candidatus Gemmiger avicola</name>
    <dbReference type="NCBI Taxonomy" id="2838605"/>
    <lineage>
        <taxon>Bacteria</taxon>
        <taxon>Bacillati</taxon>
        <taxon>Bacillota</taxon>
        <taxon>Clostridia</taxon>
        <taxon>Eubacteriales</taxon>
        <taxon>Gemmiger</taxon>
    </lineage>
</organism>
<dbReference type="Pfam" id="PF05239">
    <property type="entry name" value="PRC"/>
    <property type="match status" value="1"/>
</dbReference>
<dbReference type="Proteomes" id="UP000886803">
    <property type="component" value="Unassembled WGS sequence"/>
</dbReference>
<name>A0A9D2S3I0_9FIRM</name>
<reference evidence="2" key="1">
    <citation type="journal article" date="2021" name="PeerJ">
        <title>Extensive microbial diversity within the chicken gut microbiome revealed by metagenomics and culture.</title>
        <authorList>
            <person name="Gilroy R."/>
            <person name="Ravi A."/>
            <person name="Getino M."/>
            <person name="Pursley I."/>
            <person name="Horton D.L."/>
            <person name="Alikhan N.F."/>
            <person name="Baker D."/>
            <person name="Gharbi K."/>
            <person name="Hall N."/>
            <person name="Watson M."/>
            <person name="Adriaenssens E.M."/>
            <person name="Foster-Nyarko E."/>
            <person name="Jarju S."/>
            <person name="Secka A."/>
            <person name="Antonio M."/>
            <person name="Oren A."/>
            <person name="Chaudhuri R.R."/>
            <person name="La Ragione R."/>
            <person name="Hildebrand F."/>
            <person name="Pallen M.J."/>
        </authorList>
    </citation>
    <scope>NUCLEOTIDE SEQUENCE</scope>
    <source>
        <strain evidence="2">ChiBcec8-13705</strain>
    </source>
</reference>
<dbReference type="Gene3D" id="2.30.30.240">
    <property type="entry name" value="PRC-barrel domain"/>
    <property type="match status" value="1"/>
</dbReference>
<dbReference type="InterPro" id="IPR014238">
    <property type="entry name" value="Spore_YlmC/YmxH"/>
</dbReference>
<sequence length="90" mass="10239">MTLSELHRKDVIQLKTGENLGRVDDLVFSGETAAVERLILRGRPRWFGLLGRGEDLEIAWEDVKQMGADVILVDAPSPPIRGDASRRWRW</sequence>